<evidence type="ECO:0000256" key="9">
    <source>
        <dbReference type="ARBA" id="ARBA00023306"/>
    </source>
</evidence>
<comment type="similarity">
    <text evidence="2 12 14">Belongs to the FKBP-type PPIase family. Tig subfamily.</text>
</comment>
<dbReference type="PANTHER" id="PTHR30560">
    <property type="entry name" value="TRIGGER FACTOR CHAPERONE AND PEPTIDYL-PROLYL CIS/TRANS ISOMERASE"/>
    <property type="match status" value="1"/>
</dbReference>
<dbReference type="InterPro" id="IPR008880">
    <property type="entry name" value="Trigger_fac_C"/>
</dbReference>
<dbReference type="OrthoDB" id="9767721at2"/>
<evidence type="ECO:0000256" key="7">
    <source>
        <dbReference type="ARBA" id="ARBA00023186"/>
    </source>
</evidence>
<comment type="function">
    <text evidence="10 12">Involved in protein export. Acts as a chaperone by maintaining the newly synthesized protein in an open conformation. Functions as a peptidyl-prolyl cis-trans isomerase.</text>
</comment>
<dbReference type="HAMAP" id="MF_00303">
    <property type="entry name" value="Trigger_factor_Tig"/>
    <property type="match status" value="1"/>
</dbReference>
<feature type="region of interest" description="Disordered" evidence="15">
    <location>
        <begin position="321"/>
        <end position="347"/>
    </location>
</feature>
<dbReference type="HOGENOM" id="CLU_033058_2_2_5"/>
<dbReference type="Proteomes" id="UP000032160">
    <property type="component" value="Chromosome I"/>
</dbReference>
<dbReference type="RefSeq" id="WP_043948880.1">
    <property type="nucleotide sequence ID" value="NZ_HG966617.1"/>
</dbReference>
<evidence type="ECO:0000256" key="13">
    <source>
        <dbReference type="PROSITE-ProRule" id="PRU00277"/>
    </source>
</evidence>
<dbReference type="SUPFAM" id="SSF102735">
    <property type="entry name" value="Trigger factor ribosome-binding domain"/>
    <property type="match status" value="1"/>
</dbReference>
<evidence type="ECO:0000256" key="5">
    <source>
        <dbReference type="ARBA" id="ARBA00022618"/>
    </source>
</evidence>
<feature type="domain" description="PPIase FKBP-type" evidence="16">
    <location>
        <begin position="168"/>
        <end position="250"/>
    </location>
</feature>
<dbReference type="EC" id="5.2.1.8" evidence="3 12"/>
<dbReference type="FunFam" id="3.10.50.40:FF:000001">
    <property type="entry name" value="Trigger factor"/>
    <property type="match status" value="1"/>
</dbReference>
<dbReference type="KEGG" id="pect:BN1012_Phect2749"/>
<feature type="region of interest" description="Disordered" evidence="15">
    <location>
        <begin position="447"/>
        <end position="497"/>
    </location>
</feature>
<evidence type="ECO:0000256" key="8">
    <source>
        <dbReference type="ARBA" id="ARBA00023235"/>
    </source>
</evidence>
<dbReference type="Gene3D" id="1.10.3120.10">
    <property type="entry name" value="Trigger factor, C-terminal domain"/>
    <property type="match status" value="1"/>
</dbReference>
<dbReference type="GO" id="GO:0051083">
    <property type="term" value="P:'de novo' cotranslational protein folding"/>
    <property type="evidence" value="ECO:0007669"/>
    <property type="project" value="TreeGrafter"/>
</dbReference>
<dbReference type="EMBL" id="HG966617">
    <property type="protein sequence ID" value="CDO60962.1"/>
    <property type="molecule type" value="Genomic_DNA"/>
</dbReference>
<dbReference type="InterPro" id="IPR037041">
    <property type="entry name" value="Trigger_fac_C_sf"/>
</dbReference>
<dbReference type="PIRSF" id="PIRSF003095">
    <property type="entry name" value="Trigger_factor"/>
    <property type="match status" value="1"/>
</dbReference>
<dbReference type="Pfam" id="PF05697">
    <property type="entry name" value="Trigger_N"/>
    <property type="match status" value="1"/>
</dbReference>
<feature type="compositionally biased region" description="Basic and acidic residues" evidence="15">
    <location>
        <begin position="486"/>
        <end position="497"/>
    </location>
</feature>
<dbReference type="AlphaFoldDB" id="X5MEH6"/>
<dbReference type="InterPro" id="IPR008881">
    <property type="entry name" value="Trigger_fac_ribosome-bd_bac"/>
</dbReference>
<evidence type="ECO:0000259" key="16">
    <source>
        <dbReference type="PROSITE" id="PS50059"/>
    </source>
</evidence>
<dbReference type="Gene3D" id="3.10.50.40">
    <property type="match status" value="1"/>
</dbReference>
<dbReference type="SUPFAM" id="SSF109998">
    <property type="entry name" value="Triger factor/SurA peptide-binding domain-like"/>
    <property type="match status" value="1"/>
</dbReference>
<dbReference type="PANTHER" id="PTHR30560:SF3">
    <property type="entry name" value="TRIGGER FACTOR-LIKE PROTEIN TIG, CHLOROPLASTIC"/>
    <property type="match status" value="1"/>
</dbReference>
<dbReference type="GO" id="GO:0015031">
    <property type="term" value="P:protein transport"/>
    <property type="evidence" value="ECO:0007669"/>
    <property type="project" value="UniProtKB-UniRule"/>
</dbReference>
<dbReference type="GO" id="GO:0043335">
    <property type="term" value="P:protein unfolding"/>
    <property type="evidence" value="ECO:0007669"/>
    <property type="project" value="TreeGrafter"/>
</dbReference>
<evidence type="ECO:0000256" key="15">
    <source>
        <dbReference type="SAM" id="MobiDB-lite"/>
    </source>
</evidence>
<reference evidence="17 18" key="1">
    <citation type="journal article" date="2014" name="Front. Genet.">
        <title>Genome and metabolic network of "Candidatus Phaeomarinobacter ectocarpi" Ec32, a new candidate genus of Alphaproteobacteria frequently associated with brown algae.</title>
        <authorList>
            <person name="Dittami S.M."/>
            <person name="Barbeyron T."/>
            <person name="Boyen C."/>
            <person name="Cambefort J."/>
            <person name="Collet G."/>
            <person name="Delage L."/>
            <person name="Gobet A."/>
            <person name="Groisillier A."/>
            <person name="Leblanc C."/>
            <person name="Michel G."/>
            <person name="Scornet D."/>
            <person name="Siegel A."/>
            <person name="Tapia J.E."/>
            <person name="Tonon T."/>
        </authorList>
    </citation>
    <scope>NUCLEOTIDE SEQUENCE [LARGE SCALE GENOMIC DNA]</scope>
    <source>
        <strain evidence="17 18">Ec32</strain>
    </source>
</reference>
<dbReference type="GO" id="GO:0043022">
    <property type="term" value="F:ribosome binding"/>
    <property type="evidence" value="ECO:0007669"/>
    <property type="project" value="TreeGrafter"/>
</dbReference>
<gene>
    <name evidence="12" type="primary">tig</name>
    <name evidence="17" type="ORF">BN1012_Phect2749</name>
</gene>
<proteinExistence type="inferred from homology"/>
<keyword evidence="7 12" id="KW-0143">Chaperone</keyword>
<keyword evidence="8 12" id="KW-0413">Isomerase</keyword>
<evidence type="ECO:0000256" key="12">
    <source>
        <dbReference type="HAMAP-Rule" id="MF_00303"/>
    </source>
</evidence>
<evidence type="ECO:0000256" key="2">
    <source>
        <dbReference type="ARBA" id="ARBA00005464"/>
    </source>
</evidence>
<feature type="compositionally biased region" description="Basic and acidic residues" evidence="15">
    <location>
        <begin position="326"/>
        <end position="347"/>
    </location>
</feature>
<sequence>MQVTETLSEGLKREFTVVIEAADLAGRLDAKLDEIKGQVQLKGFRPGKVPKSHLMKTYGKSVMGDVIQETVGETSQKAIEERELKPALQPNIELEGDVEPVVEGKSDLTYKLTFEIMPDFDLPDFSALTLTRPVVEVSDEEVDESITQMAAQQQNFEPKDEKAKAEDGDRLTIDFLGKVDDVAFEGGTAEGASLVIGSGQFIPGFEEQLVGSKAGDDVTVNVTFPAEYGAEHLAGKDAVFEVKVQEVAGPAETKIDDEFATQMGLESLDALKEALKGRIGEDYGRISRNRVKRSLLDELDGLLDFELPPTMLEQEIEQIIQQAQSEKAHSAEDYDPEQDHDHDHSDIEISDEEKEEFKAIAERRVRLGLLLSEVGTRNEVQVTQDEVNRAIAEQARNFPGQEQQVFQFYTQNQQAQAQIRAPLFEDKVVDYILELAKVTDETVTREALLEDPDAPAEDAVDAKEEKPKKKAAAKKKASTKKKATSKKKDDKKSKDDK</sequence>
<dbReference type="PROSITE" id="PS50059">
    <property type="entry name" value="FKBP_PPIASE"/>
    <property type="match status" value="1"/>
</dbReference>
<dbReference type="SUPFAM" id="SSF54534">
    <property type="entry name" value="FKBP-like"/>
    <property type="match status" value="1"/>
</dbReference>
<evidence type="ECO:0000256" key="14">
    <source>
        <dbReference type="RuleBase" id="RU003914"/>
    </source>
</evidence>
<comment type="subcellular location">
    <subcellularLocation>
        <location evidence="12">Cytoplasm</location>
    </subcellularLocation>
    <text evidence="12">About half TF is bound to the ribosome near the polypeptide exit tunnel while the other half is free in the cytoplasm.</text>
</comment>
<dbReference type="InterPro" id="IPR001179">
    <property type="entry name" value="PPIase_FKBP_dom"/>
</dbReference>
<evidence type="ECO:0000313" key="17">
    <source>
        <dbReference type="EMBL" id="CDO60962.1"/>
    </source>
</evidence>
<evidence type="ECO:0000256" key="11">
    <source>
        <dbReference type="ARBA" id="ARBA00029986"/>
    </source>
</evidence>
<dbReference type="STRING" id="1458461.BN1012_Phect2749"/>
<keyword evidence="12" id="KW-0963">Cytoplasm</keyword>
<dbReference type="Pfam" id="PF05698">
    <property type="entry name" value="Trigger_C"/>
    <property type="match status" value="1"/>
</dbReference>
<dbReference type="InterPro" id="IPR027304">
    <property type="entry name" value="Trigger_fact/SurA_dom_sf"/>
</dbReference>
<dbReference type="GO" id="GO:0003755">
    <property type="term" value="F:peptidyl-prolyl cis-trans isomerase activity"/>
    <property type="evidence" value="ECO:0007669"/>
    <property type="project" value="UniProtKB-UniRule"/>
</dbReference>
<evidence type="ECO:0000256" key="4">
    <source>
        <dbReference type="ARBA" id="ARBA00016902"/>
    </source>
</evidence>
<evidence type="ECO:0000256" key="6">
    <source>
        <dbReference type="ARBA" id="ARBA00023110"/>
    </source>
</evidence>
<keyword evidence="9 12" id="KW-0131">Cell cycle</keyword>
<keyword evidence="6 12" id="KW-0697">Rotamase</keyword>
<dbReference type="GO" id="GO:0044183">
    <property type="term" value="F:protein folding chaperone"/>
    <property type="evidence" value="ECO:0007669"/>
    <property type="project" value="TreeGrafter"/>
</dbReference>
<keyword evidence="18" id="KW-1185">Reference proteome</keyword>
<feature type="compositionally biased region" description="Basic residues" evidence="15">
    <location>
        <begin position="468"/>
        <end position="485"/>
    </location>
</feature>
<dbReference type="GO" id="GO:0005737">
    <property type="term" value="C:cytoplasm"/>
    <property type="evidence" value="ECO:0007669"/>
    <property type="project" value="UniProtKB-SubCell"/>
</dbReference>
<protein>
    <recommendedName>
        <fullName evidence="4 12">Trigger factor</fullName>
        <shortName evidence="12">TF</shortName>
        <ecNumber evidence="3 12">5.2.1.8</ecNumber>
    </recommendedName>
    <alternativeName>
        <fullName evidence="11 12">PPIase</fullName>
    </alternativeName>
</protein>
<keyword evidence="5 12" id="KW-0132">Cell division</keyword>
<feature type="compositionally biased region" description="Acidic residues" evidence="15">
    <location>
        <begin position="449"/>
        <end position="459"/>
    </location>
</feature>
<comment type="catalytic activity">
    <reaction evidence="1 12 13">
        <text>[protein]-peptidylproline (omega=180) = [protein]-peptidylproline (omega=0)</text>
        <dbReference type="Rhea" id="RHEA:16237"/>
        <dbReference type="Rhea" id="RHEA-COMP:10747"/>
        <dbReference type="Rhea" id="RHEA-COMP:10748"/>
        <dbReference type="ChEBI" id="CHEBI:83833"/>
        <dbReference type="ChEBI" id="CHEBI:83834"/>
        <dbReference type="EC" id="5.2.1.8"/>
    </reaction>
</comment>
<dbReference type="Gene3D" id="3.30.70.1050">
    <property type="entry name" value="Trigger factor ribosome-binding domain"/>
    <property type="match status" value="1"/>
</dbReference>
<evidence type="ECO:0000313" key="18">
    <source>
        <dbReference type="Proteomes" id="UP000032160"/>
    </source>
</evidence>
<dbReference type="NCBIfam" id="TIGR00115">
    <property type="entry name" value="tig"/>
    <property type="match status" value="1"/>
</dbReference>
<organism evidence="17 18">
    <name type="scientific">Candidatus Phaeomarinibacter ectocarpi</name>
    <dbReference type="NCBI Taxonomy" id="1458461"/>
    <lineage>
        <taxon>Bacteria</taxon>
        <taxon>Pseudomonadati</taxon>
        <taxon>Pseudomonadota</taxon>
        <taxon>Alphaproteobacteria</taxon>
        <taxon>Hyphomicrobiales</taxon>
        <taxon>Parvibaculaceae</taxon>
        <taxon>Candidatus Phaeomarinibacter</taxon>
    </lineage>
</organism>
<evidence type="ECO:0000256" key="10">
    <source>
        <dbReference type="ARBA" id="ARBA00024849"/>
    </source>
</evidence>
<dbReference type="PATRIC" id="fig|1458461.3.peg.2755"/>
<dbReference type="GO" id="GO:0051301">
    <property type="term" value="P:cell division"/>
    <property type="evidence" value="ECO:0007669"/>
    <property type="project" value="UniProtKB-KW"/>
</dbReference>
<evidence type="ECO:0000256" key="1">
    <source>
        <dbReference type="ARBA" id="ARBA00000971"/>
    </source>
</evidence>
<dbReference type="InterPro" id="IPR036611">
    <property type="entry name" value="Trigger_fac_ribosome-bd_sf"/>
</dbReference>
<name>X5MEH6_9HYPH</name>
<comment type="domain">
    <text evidence="12">Consists of 3 domains; the N-terminus binds the ribosome, the middle domain has PPIase activity, while the C-terminus has intrinsic chaperone activity on its own.</text>
</comment>
<dbReference type="InterPro" id="IPR046357">
    <property type="entry name" value="PPIase_dom_sf"/>
</dbReference>
<dbReference type="InterPro" id="IPR005215">
    <property type="entry name" value="Trig_fac"/>
</dbReference>
<accession>X5MEH6</accession>
<dbReference type="Pfam" id="PF00254">
    <property type="entry name" value="FKBP_C"/>
    <property type="match status" value="1"/>
</dbReference>
<evidence type="ECO:0000256" key="3">
    <source>
        <dbReference type="ARBA" id="ARBA00013194"/>
    </source>
</evidence>